<accession>A0A0D6N4C5</accession>
<comment type="caution">
    <text evidence="1">The sequence shown here is derived from an EMBL/GenBank/DDBJ whole genome shotgun (WGS) entry which is preliminary data.</text>
</comment>
<reference evidence="2 4" key="2">
    <citation type="submission" date="2019-07" db="EMBL/GenBank/DDBJ databases">
        <title>Whole genome shotgun sequence of Acetobacter cibinongensis NBRC 16605.</title>
        <authorList>
            <person name="Hosoyama A."/>
            <person name="Uohara A."/>
            <person name="Ohji S."/>
            <person name="Ichikawa N."/>
        </authorList>
    </citation>
    <scope>NUCLEOTIDE SEQUENCE [LARGE SCALE GENOMIC DNA]</scope>
    <source>
        <strain evidence="2 4">NBRC 16605</strain>
    </source>
</reference>
<evidence type="ECO:0000313" key="4">
    <source>
        <dbReference type="Proteomes" id="UP000321891"/>
    </source>
</evidence>
<dbReference type="EMBL" id="BAMV01000011">
    <property type="protein sequence ID" value="GAN60423.1"/>
    <property type="molecule type" value="Genomic_DNA"/>
</dbReference>
<dbReference type="STRING" id="1231339.Abci_011_153"/>
<proteinExistence type="predicted"/>
<keyword evidence="4" id="KW-1185">Reference proteome</keyword>
<protein>
    <submittedName>
        <fullName evidence="1">Uncharacterized protein</fullName>
    </submittedName>
</protein>
<evidence type="ECO:0000313" key="1">
    <source>
        <dbReference type="EMBL" id="GAN60423.1"/>
    </source>
</evidence>
<gene>
    <name evidence="1" type="ORF">Abci_011_153</name>
    <name evidence="2" type="ORF">ACI01nite_07290</name>
</gene>
<evidence type="ECO:0000313" key="3">
    <source>
        <dbReference type="Proteomes" id="UP000032671"/>
    </source>
</evidence>
<dbReference type="EMBL" id="BJVU01000002">
    <property type="protein sequence ID" value="GEL58127.1"/>
    <property type="molecule type" value="Genomic_DNA"/>
</dbReference>
<dbReference type="Proteomes" id="UP000032671">
    <property type="component" value="Unassembled WGS sequence"/>
</dbReference>
<reference evidence="1 3" key="1">
    <citation type="submission" date="2012-11" db="EMBL/GenBank/DDBJ databases">
        <title>Whole genome sequence of Acetobacter cibinongensis 4H-1.</title>
        <authorList>
            <person name="Azuma Y."/>
            <person name="Higashiura N."/>
            <person name="Hirakawa H."/>
            <person name="Matsushita K."/>
        </authorList>
    </citation>
    <scope>NUCLEOTIDE SEQUENCE [LARGE SCALE GENOMIC DNA]</scope>
    <source>
        <strain evidence="1 3">4H-1</strain>
    </source>
</reference>
<dbReference type="Proteomes" id="UP000321891">
    <property type="component" value="Unassembled WGS sequence"/>
</dbReference>
<evidence type="ECO:0000313" key="2">
    <source>
        <dbReference type="EMBL" id="GEL58127.1"/>
    </source>
</evidence>
<name>A0A0D6N4C5_9PROT</name>
<organism evidence="1 3">
    <name type="scientific">Acetobacter cibinongensis</name>
    <dbReference type="NCBI Taxonomy" id="146475"/>
    <lineage>
        <taxon>Bacteria</taxon>
        <taxon>Pseudomonadati</taxon>
        <taxon>Pseudomonadota</taxon>
        <taxon>Alphaproteobacteria</taxon>
        <taxon>Acetobacterales</taxon>
        <taxon>Acetobacteraceae</taxon>
        <taxon>Acetobacter</taxon>
    </lineage>
</organism>
<dbReference type="AlphaFoldDB" id="A0A0D6N4C5"/>
<accession>A0A6N3SN05</accession>
<sequence>MQGDNPEAAPATTLEFGENEPKRNLWLRHMGGFSCFSRDCEKRCLKYETGLVLLGKKATPSGVAFL</sequence>